<evidence type="ECO:0000256" key="6">
    <source>
        <dbReference type="ARBA" id="ARBA00023136"/>
    </source>
</evidence>
<gene>
    <name evidence="10" type="ORF">GCM10025864_17510</name>
</gene>
<evidence type="ECO:0000256" key="2">
    <source>
        <dbReference type="ARBA" id="ARBA00022448"/>
    </source>
</evidence>
<dbReference type="CDD" id="cd06261">
    <property type="entry name" value="TM_PBP2"/>
    <property type="match status" value="1"/>
</dbReference>
<feature type="transmembrane region" description="Helical" evidence="7">
    <location>
        <begin position="171"/>
        <end position="192"/>
    </location>
</feature>
<keyword evidence="2 7" id="KW-0813">Transport</keyword>
<name>A0ABQ6I0M1_9MICO</name>
<feature type="region of interest" description="Disordered" evidence="8">
    <location>
        <begin position="227"/>
        <end position="250"/>
    </location>
</feature>
<keyword evidence="11" id="KW-1185">Reference proteome</keyword>
<dbReference type="Proteomes" id="UP001157091">
    <property type="component" value="Unassembled WGS sequence"/>
</dbReference>
<proteinExistence type="inferred from homology"/>
<evidence type="ECO:0000256" key="4">
    <source>
        <dbReference type="ARBA" id="ARBA00022692"/>
    </source>
</evidence>
<evidence type="ECO:0000313" key="11">
    <source>
        <dbReference type="Proteomes" id="UP001157091"/>
    </source>
</evidence>
<dbReference type="PROSITE" id="PS50928">
    <property type="entry name" value="ABC_TM1"/>
    <property type="match status" value="1"/>
</dbReference>
<feature type="region of interest" description="Disordered" evidence="8">
    <location>
        <begin position="1"/>
        <end position="28"/>
    </location>
</feature>
<evidence type="ECO:0000256" key="3">
    <source>
        <dbReference type="ARBA" id="ARBA00022475"/>
    </source>
</evidence>
<evidence type="ECO:0000256" key="1">
    <source>
        <dbReference type="ARBA" id="ARBA00004651"/>
    </source>
</evidence>
<sequence>MATQTLTPATGRRDGPGTARRTLSRSGQRRAANSTRIALLVVVTVLVLVPFMWMLSLAFTPEDQAFGSVSLFPAHPTLANFDAALHQIDLLRALGNSLVVGALAVLVNCIVAPLAGYAFARLKFPGSGVAFFAIVATTAIPVSVTMIPLFLMTRSIPLTGGNDLFGVGGTGLLNTLLGISIPHLVGAMNIFLSRQYFSTMPGELAEAARLDGASELRIFWGVYLPSRGPCSPSSPSSRSPARGTTSSGRS</sequence>
<evidence type="ECO:0000256" key="8">
    <source>
        <dbReference type="SAM" id="MobiDB-lite"/>
    </source>
</evidence>
<comment type="subcellular location">
    <subcellularLocation>
        <location evidence="1 7">Cell membrane</location>
        <topology evidence="1 7">Multi-pass membrane protein</topology>
    </subcellularLocation>
</comment>
<evidence type="ECO:0000259" key="9">
    <source>
        <dbReference type="PROSITE" id="PS50928"/>
    </source>
</evidence>
<feature type="transmembrane region" description="Helical" evidence="7">
    <location>
        <begin position="37"/>
        <end position="59"/>
    </location>
</feature>
<feature type="transmembrane region" description="Helical" evidence="7">
    <location>
        <begin position="129"/>
        <end position="151"/>
    </location>
</feature>
<evidence type="ECO:0000313" key="10">
    <source>
        <dbReference type="EMBL" id="GMA23992.1"/>
    </source>
</evidence>
<dbReference type="PANTHER" id="PTHR43744">
    <property type="entry name" value="ABC TRANSPORTER PERMEASE PROTEIN MG189-RELATED-RELATED"/>
    <property type="match status" value="1"/>
</dbReference>
<keyword evidence="6 7" id="KW-0472">Membrane</keyword>
<keyword evidence="3" id="KW-1003">Cell membrane</keyword>
<organism evidence="10 11">
    <name type="scientific">Luteimicrobium album</name>
    <dbReference type="NCBI Taxonomy" id="1054550"/>
    <lineage>
        <taxon>Bacteria</taxon>
        <taxon>Bacillati</taxon>
        <taxon>Actinomycetota</taxon>
        <taxon>Actinomycetes</taxon>
        <taxon>Micrococcales</taxon>
        <taxon>Luteimicrobium</taxon>
    </lineage>
</organism>
<dbReference type="RefSeq" id="WP_284292888.1">
    <property type="nucleotide sequence ID" value="NZ_BSUK01000001.1"/>
</dbReference>
<evidence type="ECO:0000256" key="7">
    <source>
        <dbReference type="RuleBase" id="RU363032"/>
    </source>
</evidence>
<dbReference type="Pfam" id="PF00528">
    <property type="entry name" value="BPD_transp_1"/>
    <property type="match status" value="1"/>
</dbReference>
<feature type="transmembrane region" description="Helical" evidence="7">
    <location>
        <begin position="98"/>
        <end position="120"/>
    </location>
</feature>
<comment type="similarity">
    <text evidence="7">Belongs to the binding-protein-dependent transport system permease family.</text>
</comment>
<dbReference type="InterPro" id="IPR000515">
    <property type="entry name" value="MetI-like"/>
</dbReference>
<dbReference type="PANTHER" id="PTHR43744:SF8">
    <property type="entry name" value="SN-GLYCEROL-3-PHOSPHATE TRANSPORT SYSTEM PERMEASE PROTEIN UGPE"/>
    <property type="match status" value="1"/>
</dbReference>
<accession>A0ABQ6I0M1</accession>
<dbReference type="Gene3D" id="1.10.3720.10">
    <property type="entry name" value="MetI-like"/>
    <property type="match status" value="1"/>
</dbReference>
<evidence type="ECO:0000256" key="5">
    <source>
        <dbReference type="ARBA" id="ARBA00022989"/>
    </source>
</evidence>
<comment type="caution">
    <text evidence="10">The sequence shown here is derived from an EMBL/GenBank/DDBJ whole genome shotgun (WGS) entry which is preliminary data.</text>
</comment>
<reference evidence="11" key="1">
    <citation type="journal article" date="2019" name="Int. J. Syst. Evol. Microbiol.">
        <title>The Global Catalogue of Microorganisms (GCM) 10K type strain sequencing project: providing services to taxonomists for standard genome sequencing and annotation.</title>
        <authorList>
            <consortium name="The Broad Institute Genomics Platform"/>
            <consortium name="The Broad Institute Genome Sequencing Center for Infectious Disease"/>
            <person name="Wu L."/>
            <person name="Ma J."/>
        </authorList>
    </citation>
    <scope>NUCLEOTIDE SEQUENCE [LARGE SCALE GENOMIC DNA]</scope>
    <source>
        <strain evidence="11">NBRC 106348</strain>
    </source>
</reference>
<keyword evidence="5 7" id="KW-1133">Transmembrane helix</keyword>
<feature type="domain" description="ABC transmembrane type-1" evidence="9">
    <location>
        <begin position="94"/>
        <end position="250"/>
    </location>
</feature>
<protein>
    <recommendedName>
        <fullName evidence="9">ABC transmembrane type-1 domain-containing protein</fullName>
    </recommendedName>
</protein>
<dbReference type="EMBL" id="BSUK01000001">
    <property type="protein sequence ID" value="GMA23992.1"/>
    <property type="molecule type" value="Genomic_DNA"/>
</dbReference>
<dbReference type="SUPFAM" id="SSF161098">
    <property type="entry name" value="MetI-like"/>
    <property type="match status" value="1"/>
</dbReference>
<dbReference type="InterPro" id="IPR035906">
    <property type="entry name" value="MetI-like_sf"/>
</dbReference>
<keyword evidence="4 7" id="KW-0812">Transmembrane</keyword>